<gene>
    <name evidence="2" type="ORF">GCM10023144_30100</name>
</gene>
<sequence>MGQGKRAHDPQAAGLSGPEQAGSRALPPDPLLGKMLRTVPRRYRLPPIDFASFPVRDASPSTALAITIERAREALARGHVPDAALKHVFVEALARLIHDAMRPKSGDPVFQAMVLRHRMSQVRQYASLAAHAEQDRRLVRAAVNAVAHPARQRRILPGPQREALARLHAFAASESWPALYAAVQRLLAMPEIAAEAPFERGLMRLLDHPALERLRHLQALAQDAAVRQYLSLCERYGPRSGTAMAAAQGAASQRRGAAVEALAMQGLEVLARRLEAQEAAAPYRVVTSMRVPASIAASRERAKGEWDAVLLRHAGTVDRTTVWDVCLLVEAKASVDAASTDLPRLLRGLRLLAHAEDNVVYPFATRQGTVHLRGACLRALTTDEAGLARTVLYCCDAPAEASPRLLGAASRMQLLSAQASLEFAAILAEKQDADPQSLVPVWYRLSESPGWRGVLHQYPMLRRVRELMVHADDLLAAGNGADDPGSAGQDINAAHGLARPPS</sequence>
<evidence type="ECO:0000256" key="1">
    <source>
        <dbReference type="SAM" id="MobiDB-lite"/>
    </source>
</evidence>
<comment type="caution">
    <text evidence="2">The sequence shown here is derived from an EMBL/GenBank/DDBJ whole genome shotgun (WGS) entry which is preliminary data.</text>
</comment>
<evidence type="ECO:0000313" key="3">
    <source>
        <dbReference type="Proteomes" id="UP001501671"/>
    </source>
</evidence>
<dbReference type="Proteomes" id="UP001501671">
    <property type="component" value="Unassembled WGS sequence"/>
</dbReference>
<reference evidence="3" key="1">
    <citation type="journal article" date="2019" name="Int. J. Syst. Evol. Microbiol.">
        <title>The Global Catalogue of Microorganisms (GCM) 10K type strain sequencing project: providing services to taxonomists for standard genome sequencing and annotation.</title>
        <authorList>
            <consortium name="The Broad Institute Genomics Platform"/>
            <consortium name="The Broad Institute Genome Sequencing Center for Infectious Disease"/>
            <person name="Wu L."/>
            <person name="Ma J."/>
        </authorList>
    </citation>
    <scope>NUCLEOTIDE SEQUENCE [LARGE SCALE GENOMIC DNA]</scope>
    <source>
        <strain evidence="3">JCM 17666</strain>
    </source>
</reference>
<proteinExistence type="predicted"/>
<name>A0ABP8H963_9BURK</name>
<feature type="region of interest" description="Disordered" evidence="1">
    <location>
        <begin position="480"/>
        <end position="502"/>
    </location>
</feature>
<organism evidence="2 3">
    <name type="scientific">Pigmentiphaga soli</name>
    <dbReference type="NCBI Taxonomy" id="1007095"/>
    <lineage>
        <taxon>Bacteria</taxon>
        <taxon>Pseudomonadati</taxon>
        <taxon>Pseudomonadota</taxon>
        <taxon>Betaproteobacteria</taxon>
        <taxon>Burkholderiales</taxon>
        <taxon>Alcaligenaceae</taxon>
        <taxon>Pigmentiphaga</taxon>
    </lineage>
</organism>
<accession>A0ABP8H963</accession>
<keyword evidence="3" id="KW-1185">Reference proteome</keyword>
<dbReference type="EMBL" id="BAABFO010000014">
    <property type="protein sequence ID" value="GAA4336111.1"/>
    <property type="molecule type" value="Genomic_DNA"/>
</dbReference>
<evidence type="ECO:0000313" key="2">
    <source>
        <dbReference type="EMBL" id="GAA4336111.1"/>
    </source>
</evidence>
<evidence type="ECO:0008006" key="4">
    <source>
        <dbReference type="Google" id="ProtNLM"/>
    </source>
</evidence>
<protein>
    <recommendedName>
        <fullName evidence="4">3-deoxy-D-arabino-heptulosonate 7-phosphate synthase</fullName>
    </recommendedName>
</protein>
<feature type="region of interest" description="Disordered" evidence="1">
    <location>
        <begin position="1"/>
        <end position="31"/>
    </location>
</feature>